<dbReference type="EMBL" id="FR746099">
    <property type="protein sequence ID" value="CCC40301.1"/>
    <property type="molecule type" value="Genomic_DNA"/>
</dbReference>
<dbReference type="Pfam" id="PF20108">
    <property type="entry name" value="DUF6498"/>
    <property type="match status" value="1"/>
</dbReference>
<feature type="transmembrane region" description="Helical" evidence="1">
    <location>
        <begin position="103"/>
        <end position="121"/>
    </location>
</feature>
<keyword evidence="1" id="KW-1133">Transmembrane helix</keyword>
<dbReference type="HOGENOM" id="CLU_1080126_0_0_2"/>
<feature type="transmembrane region" description="Helical" evidence="1">
    <location>
        <begin position="127"/>
        <end position="147"/>
    </location>
</feature>
<proteinExistence type="predicted"/>
<protein>
    <submittedName>
        <fullName evidence="2">Uncharacterized protein</fullName>
    </submittedName>
</protein>
<evidence type="ECO:0000313" key="2">
    <source>
        <dbReference type="EMBL" id="CCC40301.1"/>
    </source>
</evidence>
<feature type="transmembrane region" description="Helical" evidence="1">
    <location>
        <begin position="16"/>
        <end position="36"/>
    </location>
</feature>
<dbReference type="KEGG" id="hwc:Hqrw_2444"/>
<sequence>MSVADPVLEALRDSHGFVSGLILNAALILGVIVFEWSLIEIAVVYVIEVVIINFVFLSVALFTPQSVDDRDGDVWNTKPTPLQPVSQLPPIYWRNVKFVGHKAVFTVVFIGVFIGGFRNIVFSSPYFASGVPLSIGVAIAGIILFQLRRVWQYFIIDQSYQNKSPLDAVQFAFAPVAELLFMLFYVFVPVTFVVVGAAIVMNVDVTSRLVLLLYLVPMGAIRAWIGSLDPQTDDLEIRFG</sequence>
<accession>G0LIP9</accession>
<gene>
    <name evidence="2" type="ordered locus">Hqrw_2444</name>
</gene>
<evidence type="ECO:0000256" key="1">
    <source>
        <dbReference type="SAM" id="Phobius"/>
    </source>
</evidence>
<keyword evidence="1" id="KW-0812">Transmembrane</keyword>
<dbReference type="Proteomes" id="UP000007954">
    <property type="component" value="Chromosome"/>
</dbReference>
<dbReference type="OrthoDB" id="169315at2157"/>
<evidence type="ECO:0000313" key="3">
    <source>
        <dbReference type="Proteomes" id="UP000007954"/>
    </source>
</evidence>
<dbReference type="RefSeq" id="WP_014555959.1">
    <property type="nucleotide sequence ID" value="NC_017459.1"/>
</dbReference>
<organism evidence="2 3">
    <name type="scientific">Haloquadratum walsbyi (strain DSM 16854 / JCM 12705 / C23)</name>
    <dbReference type="NCBI Taxonomy" id="768065"/>
    <lineage>
        <taxon>Archaea</taxon>
        <taxon>Methanobacteriati</taxon>
        <taxon>Methanobacteriota</taxon>
        <taxon>Stenosarchaea group</taxon>
        <taxon>Halobacteria</taxon>
        <taxon>Halobacteriales</taxon>
        <taxon>Haloferacaceae</taxon>
        <taxon>Haloquadratum</taxon>
    </lineage>
</organism>
<dbReference type="InterPro" id="IPR045466">
    <property type="entry name" value="DUF6498"/>
</dbReference>
<keyword evidence="1" id="KW-0472">Membrane</keyword>
<dbReference type="GeneID" id="12447158"/>
<reference evidence="2 3" key="1">
    <citation type="journal article" date="2011" name="PLoS ONE">
        <title>Haloquadratum walsbyi: limited diversity in a global pond.</title>
        <authorList>
            <person name="Dyall-Smith M."/>
            <person name="Pfeiffer F."/>
            <person name="Klee K."/>
            <person name="Palm P."/>
            <person name="Gross K."/>
            <person name="Schuster S.C."/>
            <person name="Rampp M."/>
            <person name="Oesterhelt D."/>
        </authorList>
    </citation>
    <scope>NUCLEOTIDE SEQUENCE [LARGE SCALE GENOMIC DNA]</scope>
    <source>
        <strain evidence="3">DSM 16854 / JCM 12705 / C23</strain>
    </source>
</reference>
<dbReference type="AlphaFoldDB" id="G0LIP9"/>
<feature type="transmembrane region" description="Helical" evidence="1">
    <location>
        <begin position="42"/>
        <end position="62"/>
    </location>
</feature>
<name>G0LIP9_HALWC</name>